<evidence type="ECO:0000256" key="5">
    <source>
        <dbReference type="ARBA" id="ARBA00022618"/>
    </source>
</evidence>
<gene>
    <name evidence="12" type="ORF">FH972_024342</name>
</gene>
<comment type="similarity">
    <text evidence="3 10">Belongs to the eukaryotic release factor 1 family. Pelota subfamily.</text>
</comment>
<dbReference type="OrthoDB" id="10249111at2759"/>
<evidence type="ECO:0000256" key="9">
    <source>
        <dbReference type="ARBA" id="ARBA00023306"/>
    </source>
</evidence>
<dbReference type="GO" id="GO:0070966">
    <property type="term" value="P:nuclear-transcribed mRNA catabolic process, no-go decay"/>
    <property type="evidence" value="ECO:0007669"/>
    <property type="project" value="InterPro"/>
</dbReference>
<dbReference type="FunFam" id="3.30.420.60:FF:000004">
    <property type="entry name" value="Protein DOM34 homolog"/>
    <property type="match status" value="1"/>
</dbReference>
<proteinExistence type="inferred from homology"/>
<dbReference type="InterPro" id="IPR005141">
    <property type="entry name" value="eRF1_2"/>
</dbReference>
<keyword evidence="6 10" id="KW-0479">Metal-binding</keyword>
<keyword evidence="9" id="KW-0131">Cell cycle</keyword>
<dbReference type="InterPro" id="IPR042226">
    <property type="entry name" value="eFR1_2_sf"/>
</dbReference>
<dbReference type="GO" id="GO:0046872">
    <property type="term" value="F:metal ion binding"/>
    <property type="evidence" value="ECO:0007669"/>
    <property type="project" value="UniProtKB-KW"/>
</dbReference>
<dbReference type="GO" id="GO:0051321">
    <property type="term" value="P:meiotic cell cycle"/>
    <property type="evidence" value="ECO:0007669"/>
    <property type="project" value="UniProtKB-KW"/>
</dbReference>
<evidence type="ECO:0000256" key="7">
    <source>
        <dbReference type="ARBA" id="ARBA00022776"/>
    </source>
</evidence>
<evidence type="ECO:0000259" key="11">
    <source>
        <dbReference type="SMART" id="SM01194"/>
    </source>
</evidence>
<evidence type="ECO:0000256" key="10">
    <source>
        <dbReference type="RuleBase" id="RU362019"/>
    </source>
</evidence>
<protein>
    <recommendedName>
        <fullName evidence="10">Protein pelota homolog</fullName>
    </recommendedName>
</protein>
<dbReference type="Pfam" id="PF26356">
    <property type="entry name" value="Pelota_N"/>
    <property type="match status" value="1"/>
</dbReference>
<dbReference type="InterPro" id="IPR005140">
    <property type="entry name" value="eRF1_Pelota-like_N"/>
</dbReference>
<dbReference type="InterPro" id="IPR058547">
    <property type="entry name" value="Pelota_N"/>
</dbReference>
<evidence type="ECO:0000313" key="12">
    <source>
        <dbReference type="EMBL" id="KAB8360604.1"/>
    </source>
</evidence>
<dbReference type="GO" id="GO:0071025">
    <property type="term" value="P:RNA surveillance"/>
    <property type="evidence" value="ECO:0007669"/>
    <property type="project" value="InterPro"/>
</dbReference>
<dbReference type="SUPFAM" id="SSF53137">
    <property type="entry name" value="Translational machinery components"/>
    <property type="match status" value="1"/>
</dbReference>
<dbReference type="PANTHER" id="PTHR10853">
    <property type="entry name" value="PELOTA"/>
    <property type="match status" value="1"/>
</dbReference>
<evidence type="ECO:0000256" key="2">
    <source>
        <dbReference type="ARBA" id="ARBA00004496"/>
    </source>
</evidence>
<accession>A0A5N6L0A3</accession>
<evidence type="ECO:0000256" key="4">
    <source>
        <dbReference type="ARBA" id="ARBA00022490"/>
    </source>
</evidence>
<evidence type="ECO:0000256" key="1">
    <source>
        <dbReference type="ARBA" id="ARBA00001968"/>
    </source>
</evidence>
<dbReference type="AlphaFoldDB" id="A0A5N6L0A3"/>
<organism evidence="12 13">
    <name type="scientific">Carpinus fangiana</name>
    <dbReference type="NCBI Taxonomy" id="176857"/>
    <lineage>
        <taxon>Eukaryota</taxon>
        <taxon>Viridiplantae</taxon>
        <taxon>Streptophyta</taxon>
        <taxon>Embryophyta</taxon>
        <taxon>Tracheophyta</taxon>
        <taxon>Spermatophyta</taxon>
        <taxon>Magnoliopsida</taxon>
        <taxon>eudicotyledons</taxon>
        <taxon>Gunneridae</taxon>
        <taxon>Pentapetalae</taxon>
        <taxon>rosids</taxon>
        <taxon>fabids</taxon>
        <taxon>Fagales</taxon>
        <taxon>Betulaceae</taxon>
        <taxon>Carpinus</taxon>
    </lineage>
</organism>
<evidence type="ECO:0000256" key="3">
    <source>
        <dbReference type="ARBA" id="ARBA00009504"/>
    </source>
</evidence>
<dbReference type="GO" id="GO:0070651">
    <property type="term" value="P:nonfunctional rRNA decay"/>
    <property type="evidence" value="ECO:0007669"/>
    <property type="project" value="TreeGrafter"/>
</dbReference>
<comment type="function">
    <text evidence="10">Component of the Pelota-HBS1L complex, a complex that recognizes stalled ribosomes and triggers the No-Go Decay (NGD) pathway. In the Pelota-HBS1L complex, pelo recognizes ribosomes stalled at the 3' end of an mRNA and engages stalled ribosomes by destabilizing mRNA in the mRNA channel.</text>
</comment>
<keyword evidence="4 10" id="KW-0963">Cytoplasm</keyword>
<dbReference type="GO" id="GO:0051301">
    <property type="term" value="P:cell division"/>
    <property type="evidence" value="ECO:0007669"/>
    <property type="project" value="UniProtKB-KW"/>
</dbReference>
<dbReference type="GO" id="GO:0005737">
    <property type="term" value="C:cytoplasm"/>
    <property type="evidence" value="ECO:0007669"/>
    <property type="project" value="UniProtKB-SubCell"/>
</dbReference>
<dbReference type="PANTHER" id="PTHR10853:SF0">
    <property type="entry name" value="PROTEIN PELOTA HOMOLOG"/>
    <property type="match status" value="1"/>
</dbReference>
<dbReference type="GO" id="GO:0006412">
    <property type="term" value="P:translation"/>
    <property type="evidence" value="ECO:0007669"/>
    <property type="project" value="UniProtKB-ARBA"/>
</dbReference>
<comment type="caution">
    <text evidence="12">The sequence shown here is derived from an EMBL/GenBank/DDBJ whole genome shotgun (WGS) entry which is preliminary data.</text>
</comment>
<keyword evidence="5" id="KW-0132">Cell division</keyword>
<keyword evidence="7" id="KW-0498">Mitosis</keyword>
<dbReference type="GO" id="GO:0070481">
    <property type="term" value="P:nuclear-transcribed mRNA catabolic process, non-stop decay"/>
    <property type="evidence" value="ECO:0007669"/>
    <property type="project" value="InterPro"/>
</dbReference>
<keyword evidence="8" id="KW-0469">Meiosis</keyword>
<dbReference type="InterPro" id="IPR029064">
    <property type="entry name" value="Ribosomal_eL30-like_sf"/>
</dbReference>
<dbReference type="Pfam" id="PF03465">
    <property type="entry name" value="eRF1_3"/>
    <property type="match status" value="1"/>
</dbReference>
<dbReference type="FunFam" id="3.30.1330.30:FF:000008">
    <property type="entry name" value="Protein pelota homolog"/>
    <property type="match status" value="1"/>
</dbReference>
<evidence type="ECO:0000313" key="13">
    <source>
        <dbReference type="Proteomes" id="UP000327013"/>
    </source>
</evidence>
<keyword evidence="13" id="KW-1185">Reference proteome</keyword>
<dbReference type="GO" id="GO:1990533">
    <property type="term" value="C:Dom34-Hbs1 complex"/>
    <property type="evidence" value="ECO:0007669"/>
    <property type="project" value="UniProtKB-ARBA"/>
</dbReference>
<name>A0A5N6L0A3_9ROSI</name>
<sequence length="425" mass="46955">MRLVKRSINENEGTGSVVLLPTEPEDMWHLYNLIRPHDLLRAPAIRKVTDTAGTGSTVSRTVRTTFTIRVKSLDFDPHASELHVSGIIAEENEVVSMGRHHTLDLELQRQFTLTKDPEDKGGDGWDSVALHTLKEATDIRKQAEVYAVVMQEGLANICVITEHQTILRQRVEASIPRKRAGHGGEAHDKGLAKFFDTLQATLLRHLDVDAMMAEERRPPLLLASPGFVAQGFQKHLASTALKEGNKILGQYVRESVLVAHSSSGHVHSLAEVLKQPAVLTKLSDTKYARESQALEKFMELLREDDGRAWYGPREVERAVEKGAVGRGGGVLLISNGLFRSYDIAERRKWVQLVEQVQKVEGGEVRVLSSAHESGKRLEGLGGIGAILTYPLQDLDEDDPDDTEAIPVAARHPEREAEDVAGALNL</sequence>
<dbReference type="Proteomes" id="UP000327013">
    <property type="component" value="Unassembled WGS sequence"/>
</dbReference>
<dbReference type="Gene3D" id="3.30.420.60">
    <property type="entry name" value="eRF1 domain 2"/>
    <property type="match status" value="1"/>
</dbReference>
<evidence type="ECO:0000256" key="8">
    <source>
        <dbReference type="ARBA" id="ARBA00023254"/>
    </source>
</evidence>
<dbReference type="InterPro" id="IPR004405">
    <property type="entry name" value="TF_pelota"/>
</dbReference>
<dbReference type="SUPFAM" id="SSF55315">
    <property type="entry name" value="L30e-like"/>
    <property type="match status" value="1"/>
</dbReference>
<comment type="cofactor">
    <cofactor evidence="1 10">
        <name>a divalent metal cation</name>
        <dbReference type="ChEBI" id="CHEBI:60240"/>
    </cofactor>
</comment>
<dbReference type="InterPro" id="IPR005142">
    <property type="entry name" value="eRF1_3"/>
</dbReference>
<dbReference type="Gene3D" id="2.30.30.870">
    <property type="entry name" value="Pelota, domain A"/>
    <property type="match status" value="1"/>
</dbReference>
<dbReference type="Pfam" id="PF03464">
    <property type="entry name" value="eRF1_2"/>
    <property type="match status" value="1"/>
</dbReference>
<dbReference type="InterPro" id="IPR038069">
    <property type="entry name" value="Pelota/DOM34_N"/>
</dbReference>
<reference evidence="12 13" key="1">
    <citation type="submission" date="2019-06" db="EMBL/GenBank/DDBJ databases">
        <title>A chromosomal-level reference genome of Carpinus fangiana (Coryloideae, Betulaceae).</title>
        <authorList>
            <person name="Yang X."/>
            <person name="Wang Z."/>
            <person name="Zhang L."/>
            <person name="Hao G."/>
            <person name="Liu J."/>
            <person name="Yang Y."/>
        </authorList>
    </citation>
    <scope>NUCLEOTIDE SEQUENCE [LARGE SCALE GENOMIC DNA]</scope>
    <source>
        <strain evidence="12">Cfa_2016G</strain>
        <tissue evidence="12">Leaf</tissue>
    </source>
</reference>
<dbReference type="Gene3D" id="3.30.1330.30">
    <property type="match status" value="1"/>
</dbReference>
<dbReference type="SMART" id="SM01194">
    <property type="entry name" value="eRF1_1"/>
    <property type="match status" value="1"/>
</dbReference>
<feature type="domain" description="eRF1/Pelota-like N-terminal" evidence="11">
    <location>
        <begin position="1"/>
        <end position="138"/>
    </location>
</feature>
<evidence type="ECO:0000256" key="6">
    <source>
        <dbReference type="ARBA" id="ARBA00022723"/>
    </source>
</evidence>
<dbReference type="SUPFAM" id="SSF159065">
    <property type="entry name" value="Dom34/Pelota N-terminal domain-like"/>
    <property type="match status" value="1"/>
</dbReference>
<dbReference type="NCBIfam" id="TIGR00111">
    <property type="entry name" value="pelota"/>
    <property type="match status" value="1"/>
</dbReference>
<dbReference type="EMBL" id="VIBQ01000017">
    <property type="protein sequence ID" value="KAB8360604.1"/>
    <property type="molecule type" value="Genomic_DNA"/>
</dbReference>
<dbReference type="GO" id="GO:0032790">
    <property type="term" value="P:ribosome disassembly"/>
    <property type="evidence" value="ECO:0007669"/>
    <property type="project" value="TreeGrafter"/>
</dbReference>
<comment type="subcellular location">
    <subcellularLocation>
        <location evidence="2 10">Cytoplasm</location>
    </subcellularLocation>
</comment>
<dbReference type="FunFam" id="2.30.30.870:FF:000001">
    <property type="entry name" value="Protein pelota homolog"/>
    <property type="match status" value="1"/>
</dbReference>